<name>A0A5N7MTA7_9HYPH</name>
<proteinExistence type="predicted"/>
<dbReference type="Proteomes" id="UP000403266">
    <property type="component" value="Unassembled WGS sequence"/>
</dbReference>
<sequence length="64" mass="6696">MFFVVTGQGLNGPLAVTCETAAAAVEKARAFIADGVLDVLIADADGRQHPPDDFHRLLLGTQSS</sequence>
<dbReference type="EMBL" id="VOSK01000331">
    <property type="protein sequence ID" value="MPR30231.1"/>
    <property type="molecule type" value="Genomic_DNA"/>
</dbReference>
<reference evidence="1 2" key="1">
    <citation type="journal article" date="2019" name="Syst. Appl. Microbiol.">
        <title>Microvirga tunisiensis sp. nov., a root nodule symbiotic bacterium isolated from Lupinus micranthus and L. luteus grown in Northern Tunisia.</title>
        <authorList>
            <person name="Msaddak A."/>
            <person name="Rejili M."/>
            <person name="Duran D."/>
            <person name="Mars M."/>
            <person name="Palacios J.M."/>
            <person name="Ruiz-Argueso T."/>
            <person name="Rey L."/>
            <person name="Imperial J."/>
        </authorList>
    </citation>
    <scope>NUCLEOTIDE SEQUENCE [LARGE SCALE GENOMIC DNA]</scope>
    <source>
        <strain evidence="1 2">Lmie10</strain>
    </source>
</reference>
<dbReference type="RefSeq" id="WP_152717084.1">
    <property type="nucleotide sequence ID" value="NZ_VOSJ01000361.1"/>
</dbReference>
<dbReference type="AlphaFoldDB" id="A0A5N7MTA7"/>
<organism evidence="1 2">
    <name type="scientific">Microvirga tunisiensis</name>
    <dbReference type="NCBI Taxonomy" id="2108360"/>
    <lineage>
        <taxon>Bacteria</taxon>
        <taxon>Pseudomonadati</taxon>
        <taxon>Pseudomonadota</taxon>
        <taxon>Alphaproteobacteria</taxon>
        <taxon>Hyphomicrobiales</taxon>
        <taxon>Methylobacteriaceae</taxon>
        <taxon>Microvirga</taxon>
    </lineage>
</organism>
<dbReference type="OrthoDB" id="8249769at2"/>
<protein>
    <submittedName>
        <fullName evidence="1">Uncharacterized protein</fullName>
    </submittedName>
</protein>
<evidence type="ECO:0000313" key="2">
    <source>
        <dbReference type="Proteomes" id="UP000403266"/>
    </source>
</evidence>
<comment type="caution">
    <text evidence="1">The sequence shown here is derived from an EMBL/GenBank/DDBJ whole genome shotgun (WGS) entry which is preliminary data.</text>
</comment>
<gene>
    <name evidence="1" type="ORF">FS320_35630</name>
</gene>
<keyword evidence="2" id="KW-1185">Reference proteome</keyword>
<accession>A0A5N7MTA7</accession>
<evidence type="ECO:0000313" key="1">
    <source>
        <dbReference type="EMBL" id="MPR30231.1"/>
    </source>
</evidence>